<evidence type="ECO:0000256" key="1">
    <source>
        <dbReference type="SAM" id="MobiDB-lite"/>
    </source>
</evidence>
<feature type="region of interest" description="Disordered" evidence="1">
    <location>
        <begin position="1"/>
        <end position="31"/>
    </location>
</feature>
<dbReference type="EMBL" id="KE504155">
    <property type="protein sequence ID" value="EPS99691.1"/>
    <property type="molecule type" value="Genomic_DNA"/>
</dbReference>
<proteinExistence type="predicted"/>
<keyword evidence="3" id="KW-1185">Reference proteome</keyword>
<feature type="compositionally biased region" description="Low complexity" evidence="1">
    <location>
        <begin position="16"/>
        <end position="31"/>
    </location>
</feature>
<dbReference type="HOGENOM" id="CLU_1214787_0_0_1"/>
<protein>
    <submittedName>
        <fullName evidence="2">Uncharacterized protein</fullName>
    </submittedName>
</protein>
<evidence type="ECO:0000313" key="3">
    <source>
        <dbReference type="Proteomes" id="UP000015241"/>
    </source>
</evidence>
<organism evidence="2 3">
    <name type="scientific">Fomitopsis schrenkii</name>
    <name type="common">Brown rot fungus</name>
    <dbReference type="NCBI Taxonomy" id="2126942"/>
    <lineage>
        <taxon>Eukaryota</taxon>
        <taxon>Fungi</taxon>
        <taxon>Dikarya</taxon>
        <taxon>Basidiomycota</taxon>
        <taxon>Agaricomycotina</taxon>
        <taxon>Agaricomycetes</taxon>
        <taxon>Polyporales</taxon>
        <taxon>Fomitopsis</taxon>
    </lineage>
</organism>
<accession>S8E3K9</accession>
<reference evidence="2 3" key="1">
    <citation type="journal article" date="2012" name="Science">
        <title>The Paleozoic origin of enzymatic lignin decomposition reconstructed from 31 fungal genomes.</title>
        <authorList>
            <person name="Floudas D."/>
            <person name="Binder M."/>
            <person name="Riley R."/>
            <person name="Barry K."/>
            <person name="Blanchette R.A."/>
            <person name="Henrissat B."/>
            <person name="Martinez A.T."/>
            <person name="Otillar R."/>
            <person name="Spatafora J.W."/>
            <person name="Yadav J.S."/>
            <person name="Aerts A."/>
            <person name="Benoit I."/>
            <person name="Boyd A."/>
            <person name="Carlson A."/>
            <person name="Copeland A."/>
            <person name="Coutinho P.M."/>
            <person name="de Vries R.P."/>
            <person name="Ferreira P."/>
            <person name="Findley K."/>
            <person name="Foster B."/>
            <person name="Gaskell J."/>
            <person name="Glotzer D."/>
            <person name="Gorecki P."/>
            <person name="Heitman J."/>
            <person name="Hesse C."/>
            <person name="Hori C."/>
            <person name="Igarashi K."/>
            <person name="Jurgens J.A."/>
            <person name="Kallen N."/>
            <person name="Kersten P."/>
            <person name="Kohler A."/>
            <person name="Kuees U."/>
            <person name="Kumar T.K.A."/>
            <person name="Kuo A."/>
            <person name="LaButti K."/>
            <person name="Larrondo L.F."/>
            <person name="Lindquist E."/>
            <person name="Ling A."/>
            <person name="Lombard V."/>
            <person name="Lucas S."/>
            <person name="Lundell T."/>
            <person name="Martin R."/>
            <person name="McLaughlin D.J."/>
            <person name="Morgenstern I."/>
            <person name="Morin E."/>
            <person name="Murat C."/>
            <person name="Nagy L.G."/>
            <person name="Nolan M."/>
            <person name="Ohm R.A."/>
            <person name="Patyshakuliyeva A."/>
            <person name="Rokas A."/>
            <person name="Ruiz-Duenas F.J."/>
            <person name="Sabat G."/>
            <person name="Salamov A."/>
            <person name="Samejima M."/>
            <person name="Schmutz J."/>
            <person name="Slot J.C."/>
            <person name="St John F."/>
            <person name="Stenlid J."/>
            <person name="Sun H."/>
            <person name="Sun S."/>
            <person name="Syed K."/>
            <person name="Tsang A."/>
            <person name="Wiebenga A."/>
            <person name="Young D."/>
            <person name="Pisabarro A."/>
            <person name="Eastwood D.C."/>
            <person name="Martin F."/>
            <person name="Cullen D."/>
            <person name="Grigoriev I.V."/>
            <person name="Hibbett D.S."/>
        </authorList>
    </citation>
    <scope>NUCLEOTIDE SEQUENCE</scope>
    <source>
        <strain evidence="3">FP-58527</strain>
    </source>
</reference>
<sequence>MSKAVNDRNRRRPQTRRSNAPAAAQAPPAAQHSAHCAPDTLSALHEELSDALVNHCKNIVKLCMKLAGCEYLVSVHKNSLNIRSGNNLTLNLRPDGIISINYKGRYLPGFLVEAGYTQSLRELMDHVIVFMDADVDPAVGFVIGKIPYPTQSAISEATIKKWTKKWASDGARGMDVKWTHPLAASEEPPHLEFSMDYSDTEFALLQKHWPLYASPPVKGDSKINWKGI</sequence>
<dbReference type="Proteomes" id="UP000015241">
    <property type="component" value="Unassembled WGS sequence"/>
</dbReference>
<dbReference type="InParanoid" id="S8E3K9"/>
<gene>
    <name evidence="2" type="ORF">FOMPIDRAFT_1050473</name>
</gene>
<evidence type="ECO:0000313" key="2">
    <source>
        <dbReference type="EMBL" id="EPS99691.1"/>
    </source>
</evidence>
<dbReference type="AlphaFoldDB" id="S8E3K9"/>
<name>S8E3K9_FOMSC</name>